<evidence type="ECO:0000313" key="1">
    <source>
        <dbReference type="EMBL" id="VEL42322.1"/>
    </source>
</evidence>
<dbReference type="EMBL" id="CAAALY010273785">
    <property type="protein sequence ID" value="VEL42322.1"/>
    <property type="molecule type" value="Genomic_DNA"/>
</dbReference>
<comment type="caution">
    <text evidence="1">The sequence shown here is derived from an EMBL/GenBank/DDBJ whole genome shotgun (WGS) entry which is preliminary data.</text>
</comment>
<sequence>MKAEVGRVDKGRDAAVQDISAGIRLFPLFWLQSPALAWCLFRFVSQVFLDYIRSSDQIPALWLVLMEIDYHETTVSLSLIGPMLPSPSHVFRLLDKAISMTSNVYEQKLAT</sequence>
<gene>
    <name evidence="1" type="ORF">PXEA_LOCUS35762</name>
</gene>
<reference evidence="1" key="1">
    <citation type="submission" date="2018-11" db="EMBL/GenBank/DDBJ databases">
        <authorList>
            <consortium name="Pathogen Informatics"/>
        </authorList>
    </citation>
    <scope>NUCLEOTIDE SEQUENCE</scope>
</reference>
<organism evidence="1 2">
    <name type="scientific">Protopolystoma xenopodis</name>
    <dbReference type="NCBI Taxonomy" id="117903"/>
    <lineage>
        <taxon>Eukaryota</taxon>
        <taxon>Metazoa</taxon>
        <taxon>Spiralia</taxon>
        <taxon>Lophotrochozoa</taxon>
        <taxon>Platyhelminthes</taxon>
        <taxon>Monogenea</taxon>
        <taxon>Polyopisthocotylea</taxon>
        <taxon>Polystomatidea</taxon>
        <taxon>Polystomatidae</taxon>
        <taxon>Protopolystoma</taxon>
    </lineage>
</organism>
<dbReference type="AlphaFoldDB" id="A0A3S5BEG7"/>
<dbReference type="Proteomes" id="UP000784294">
    <property type="component" value="Unassembled WGS sequence"/>
</dbReference>
<keyword evidence="2" id="KW-1185">Reference proteome</keyword>
<name>A0A3S5BEG7_9PLAT</name>
<accession>A0A3S5BEG7</accession>
<protein>
    <submittedName>
        <fullName evidence="1">Uncharacterized protein</fullName>
    </submittedName>
</protein>
<evidence type="ECO:0000313" key="2">
    <source>
        <dbReference type="Proteomes" id="UP000784294"/>
    </source>
</evidence>
<proteinExistence type="predicted"/>